<dbReference type="Pfam" id="PF02867">
    <property type="entry name" value="Ribonuc_red_lgC"/>
    <property type="match status" value="3"/>
</dbReference>
<dbReference type="Proteomes" id="UP001143543">
    <property type="component" value="Unassembled WGS sequence"/>
</dbReference>
<dbReference type="NCBIfam" id="TIGR02510">
    <property type="entry name" value="NrdE-prime"/>
    <property type="match status" value="1"/>
</dbReference>
<feature type="domain" description="Ribonucleotide reductase large subunit C-terminal" evidence="2">
    <location>
        <begin position="217"/>
        <end position="386"/>
    </location>
</feature>
<sequence length="564" mass="63848">MFTKELPLTNETDTTLRKKLWWKNEESEQILNRGYLLKGETVEGAIDRITTAAAKRLYKPELKESFQEMIERGWMSLSSPIWANMGTERGLPISCFNVHIPDHIEGITHKLGEVIMQTKIGGGTSGYFGSLRARGSAVTDNGKSSGAVSFMKLFDTAMDTISQGGVRRGAFATYLDIDHPDIEEFLKIKDIGNPIQNLFYGVCVSDYWMQEMIDGDMDKRKVWAKVLESRQQKGLPYIFFTDNVNRNKPQVYKDKGMQVNASNLCSEIMLPSSIDESFICCLSSMNLELYDEWKDTEAVKLAIYFLDAVLQEFIVKTEDNHYLASANKFAKRHRALGLGVLGWHSYLQKNMIPFESMQAKMKTTEIFQHIQAKADKASEELARIYGEPEVLQGYGRRNTTTLAIAPTTSSSAILGQTSPGIEPFSSNYYKAGLSKGNFIRKNKYLKQLLEEKGIDNEDTWRDIMLDGGSVQKLKELTQTEKDVFKTFKEISQLEIIIQASIRQKFVDQSQSLNINIPAAVPIKEVNKLIIEAWKLGVKTLYYQRSQSVSKEMVNNLVNCSSCES</sequence>
<evidence type="ECO:0000256" key="1">
    <source>
        <dbReference type="ARBA" id="ARBA00010406"/>
    </source>
</evidence>
<comment type="caution">
    <text evidence="3">The sequence shown here is derived from an EMBL/GenBank/DDBJ whole genome shotgun (WGS) entry which is preliminary data.</text>
</comment>
<dbReference type="NCBIfam" id="NF006577">
    <property type="entry name" value="PRK09102.1"/>
    <property type="match status" value="1"/>
</dbReference>
<reference evidence="3" key="1">
    <citation type="submission" date="2022-07" db="EMBL/GenBank/DDBJ databases">
        <title>Taxonomy of Novel Oxalotrophic and Methylotrophic Bacteria.</title>
        <authorList>
            <person name="Sahin N."/>
            <person name="Tani A."/>
        </authorList>
    </citation>
    <scope>NUCLEOTIDE SEQUENCE</scope>
    <source>
        <strain evidence="3">Y10</strain>
    </source>
</reference>
<evidence type="ECO:0000259" key="2">
    <source>
        <dbReference type="Pfam" id="PF02867"/>
    </source>
</evidence>
<dbReference type="SUPFAM" id="SSF51998">
    <property type="entry name" value="PFL-like glycyl radical enzymes"/>
    <property type="match status" value="1"/>
</dbReference>
<accession>A0ABQ5MG90</accession>
<dbReference type="EMBL" id="BRVO01000001">
    <property type="protein sequence ID" value="GLB48407.1"/>
    <property type="molecule type" value="Genomic_DNA"/>
</dbReference>
<comment type="similarity">
    <text evidence="1">Belongs to the ribonucleoside diphosphate reductase large chain family.</text>
</comment>
<proteinExistence type="inferred from homology"/>
<organism evidence="3 4">
    <name type="scientific">Neptunitalea lumnitzerae</name>
    <dbReference type="NCBI Taxonomy" id="2965509"/>
    <lineage>
        <taxon>Bacteria</taxon>
        <taxon>Pseudomonadati</taxon>
        <taxon>Bacteroidota</taxon>
        <taxon>Flavobacteriia</taxon>
        <taxon>Flavobacteriales</taxon>
        <taxon>Flavobacteriaceae</taxon>
        <taxon>Neptunitalea</taxon>
    </lineage>
</organism>
<keyword evidence="4" id="KW-1185">Reference proteome</keyword>
<feature type="domain" description="Ribonucleotide reductase large subunit C-terminal" evidence="2">
    <location>
        <begin position="392"/>
        <end position="542"/>
    </location>
</feature>
<feature type="domain" description="Ribonucleotide reductase large subunit C-terminal" evidence="2">
    <location>
        <begin position="94"/>
        <end position="214"/>
    </location>
</feature>
<evidence type="ECO:0000313" key="4">
    <source>
        <dbReference type="Proteomes" id="UP001143543"/>
    </source>
</evidence>
<gene>
    <name evidence="3" type="ORF">Y10_07750</name>
</gene>
<evidence type="ECO:0000313" key="3">
    <source>
        <dbReference type="EMBL" id="GLB48407.1"/>
    </source>
</evidence>
<dbReference type="InterPro" id="IPR039718">
    <property type="entry name" value="Rrm1"/>
</dbReference>
<dbReference type="InterPro" id="IPR000788">
    <property type="entry name" value="RNR_lg_C"/>
</dbReference>
<dbReference type="PANTHER" id="PTHR11573">
    <property type="entry name" value="RIBONUCLEOSIDE-DIPHOSPHATE REDUCTASE LARGE CHAIN"/>
    <property type="match status" value="1"/>
</dbReference>
<dbReference type="PANTHER" id="PTHR11573:SF6">
    <property type="entry name" value="RIBONUCLEOSIDE-DIPHOSPHATE REDUCTASE LARGE SUBUNIT"/>
    <property type="match status" value="1"/>
</dbReference>
<dbReference type="RefSeq" id="WP_281764051.1">
    <property type="nucleotide sequence ID" value="NZ_BRVO01000001.1"/>
</dbReference>
<name>A0ABQ5MG90_9FLAO</name>
<dbReference type="PRINTS" id="PR01183">
    <property type="entry name" value="RIBORDTASEM1"/>
</dbReference>
<dbReference type="InterPro" id="IPR013350">
    <property type="entry name" value="RNR_alpha"/>
</dbReference>
<protein>
    <submittedName>
        <fullName evidence="3">Ribonucleoside-diphosphate reductase, alpha chain</fullName>
    </submittedName>
</protein>
<dbReference type="Gene3D" id="3.20.70.20">
    <property type="match status" value="1"/>
</dbReference>